<dbReference type="Pfam" id="PF05598">
    <property type="entry name" value="DUF772"/>
    <property type="match status" value="1"/>
</dbReference>
<evidence type="ECO:0000313" key="3">
    <source>
        <dbReference type="Proteomes" id="UP001333996"/>
    </source>
</evidence>
<dbReference type="InterPro" id="IPR008490">
    <property type="entry name" value="Transposase_InsH_N"/>
</dbReference>
<reference evidence="2" key="1">
    <citation type="submission" date="2024-01" db="EMBL/GenBank/DDBJ databases">
        <title>First draft genome sequence data of TA4-1, the type strain of Gram-positive actinobacterium Streptomyces chiangmaiensis.</title>
        <authorList>
            <person name="Yasawong M."/>
            <person name="Nantapong N."/>
        </authorList>
    </citation>
    <scope>NUCLEOTIDE SEQUENCE</scope>
    <source>
        <strain evidence="2">TA4-1</strain>
    </source>
</reference>
<dbReference type="PANTHER" id="PTHR35604">
    <property type="entry name" value="TRANSPOSASE INSH FOR INSERTION SEQUENCE ELEMENT IS5A-RELATED"/>
    <property type="match status" value="1"/>
</dbReference>
<accession>A0ABU7FYL2</accession>
<evidence type="ECO:0000313" key="2">
    <source>
        <dbReference type="EMBL" id="MED7829009.1"/>
    </source>
</evidence>
<organism evidence="2 3">
    <name type="scientific">Streptomyces chiangmaiensis</name>
    <dbReference type="NCBI Taxonomy" id="766497"/>
    <lineage>
        <taxon>Bacteria</taxon>
        <taxon>Bacillati</taxon>
        <taxon>Actinomycetota</taxon>
        <taxon>Actinomycetes</taxon>
        <taxon>Kitasatosporales</taxon>
        <taxon>Streptomycetaceae</taxon>
        <taxon>Streptomyces</taxon>
    </lineage>
</organism>
<dbReference type="EMBL" id="JAYWVC010000643">
    <property type="protein sequence ID" value="MED7829009.1"/>
    <property type="molecule type" value="Genomic_DNA"/>
</dbReference>
<dbReference type="PANTHER" id="PTHR35604:SF2">
    <property type="entry name" value="TRANSPOSASE INSH FOR INSERTION SEQUENCE ELEMENT IS5A-RELATED"/>
    <property type="match status" value="1"/>
</dbReference>
<dbReference type="RefSeq" id="WP_329513295.1">
    <property type="nucleotide sequence ID" value="NZ_JAYWVC010000643.1"/>
</dbReference>
<feature type="non-terminal residue" evidence="2">
    <location>
        <position position="253"/>
    </location>
</feature>
<comment type="caution">
    <text evidence="2">The sequence shown here is derived from an EMBL/GenBank/DDBJ whole genome shotgun (WGS) entry which is preliminary data.</text>
</comment>
<proteinExistence type="predicted"/>
<feature type="domain" description="Transposase InsH N-terminal" evidence="1">
    <location>
        <begin position="7"/>
        <end position="84"/>
    </location>
</feature>
<sequence>MLMRDRLDVVFEDEDFADLYPRDGRPGLSPGQLALVSVLQFAEDLSDCAAANAVRTRIDWKYALGMELDDPGFDHSVLCEFRARLTAGDAADRLLQVMLNRLVEAGLLKAGGRQRTDATHVLAAVRRLSRLELAGESLRAALEQLAQAAPDWLLPLVEPEWDKRYGRKVEIGKVPGGKAGVTALVEAFGRDGCKVLAAAWAPDTPPWLRELPQVEILRRVWVHHYYWDARGRLRWRDGHALPPASLRFDSPYD</sequence>
<keyword evidence="3" id="KW-1185">Reference proteome</keyword>
<dbReference type="Proteomes" id="UP001333996">
    <property type="component" value="Unassembled WGS sequence"/>
</dbReference>
<protein>
    <submittedName>
        <fullName evidence="2">Transposase</fullName>
    </submittedName>
</protein>
<gene>
    <name evidence="2" type="ORF">VXC91_46155</name>
</gene>
<name>A0ABU7FYL2_9ACTN</name>
<evidence type="ECO:0000259" key="1">
    <source>
        <dbReference type="Pfam" id="PF05598"/>
    </source>
</evidence>